<organism evidence="2 3">
    <name type="scientific">Rotaria magnacalcarata</name>
    <dbReference type="NCBI Taxonomy" id="392030"/>
    <lineage>
        <taxon>Eukaryota</taxon>
        <taxon>Metazoa</taxon>
        <taxon>Spiralia</taxon>
        <taxon>Gnathifera</taxon>
        <taxon>Rotifera</taxon>
        <taxon>Eurotatoria</taxon>
        <taxon>Bdelloidea</taxon>
        <taxon>Philodinida</taxon>
        <taxon>Philodinidae</taxon>
        <taxon>Rotaria</taxon>
    </lineage>
</organism>
<dbReference type="Proteomes" id="UP000681967">
    <property type="component" value="Unassembled WGS sequence"/>
</dbReference>
<dbReference type="InterPro" id="IPR003100">
    <property type="entry name" value="PAZ_dom"/>
</dbReference>
<dbReference type="AlphaFoldDB" id="A0A8S3GTE2"/>
<proteinExistence type="predicted"/>
<evidence type="ECO:0000313" key="3">
    <source>
        <dbReference type="Proteomes" id="UP000681967"/>
    </source>
</evidence>
<accession>A0A8S3GTE2</accession>
<reference evidence="2" key="1">
    <citation type="submission" date="2021-02" db="EMBL/GenBank/DDBJ databases">
        <authorList>
            <person name="Nowell W R."/>
        </authorList>
    </citation>
    <scope>NUCLEOTIDE SEQUENCE</scope>
</reference>
<feature type="non-terminal residue" evidence="2">
    <location>
        <position position="1"/>
    </location>
</feature>
<dbReference type="Pfam" id="PF02170">
    <property type="entry name" value="PAZ"/>
    <property type="match status" value="1"/>
</dbReference>
<evidence type="ECO:0000313" key="2">
    <source>
        <dbReference type="EMBL" id="CAF5171388.1"/>
    </source>
</evidence>
<dbReference type="SUPFAM" id="SSF101690">
    <property type="entry name" value="PAZ domain"/>
    <property type="match status" value="1"/>
</dbReference>
<sequence>KNLDVCLDKSPNYTFKKRDGTDETLVKYYYDRYQLKIEDTTQPLLISKPSKKDRRAGQTGPLMLIPELCCVT</sequence>
<dbReference type="PROSITE" id="PS50821">
    <property type="entry name" value="PAZ"/>
    <property type="match status" value="1"/>
</dbReference>
<feature type="non-terminal residue" evidence="2">
    <location>
        <position position="72"/>
    </location>
</feature>
<name>A0A8S3GTE2_9BILA</name>
<dbReference type="InterPro" id="IPR036085">
    <property type="entry name" value="PAZ_dom_sf"/>
</dbReference>
<dbReference type="EMBL" id="CAJOBH010281609">
    <property type="protein sequence ID" value="CAF5171388.1"/>
    <property type="molecule type" value="Genomic_DNA"/>
</dbReference>
<dbReference type="Gene3D" id="2.170.260.10">
    <property type="entry name" value="paz domain"/>
    <property type="match status" value="1"/>
</dbReference>
<evidence type="ECO:0000259" key="1">
    <source>
        <dbReference type="PROSITE" id="PS50821"/>
    </source>
</evidence>
<comment type="caution">
    <text evidence="2">The sequence shown here is derived from an EMBL/GenBank/DDBJ whole genome shotgun (WGS) entry which is preliminary data.</text>
</comment>
<protein>
    <recommendedName>
        <fullName evidence="1">PAZ domain-containing protein</fullName>
    </recommendedName>
</protein>
<dbReference type="GO" id="GO:0003723">
    <property type="term" value="F:RNA binding"/>
    <property type="evidence" value="ECO:0007669"/>
    <property type="project" value="InterPro"/>
</dbReference>
<feature type="domain" description="PAZ" evidence="1">
    <location>
        <begin position="1"/>
        <end position="72"/>
    </location>
</feature>
<gene>
    <name evidence="2" type="ORF">BYL167_LOCUS77367</name>
</gene>